<evidence type="ECO:0000256" key="5">
    <source>
        <dbReference type="SAM" id="MobiDB-lite"/>
    </source>
</evidence>
<dbReference type="PANTHER" id="PTHR30055:SF234">
    <property type="entry name" value="HTH-TYPE TRANSCRIPTIONAL REGULATOR BETI"/>
    <property type="match status" value="1"/>
</dbReference>
<dbReference type="EMBL" id="VLNY01000003">
    <property type="protein sequence ID" value="KAA0023563.1"/>
    <property type="molecule type" value="Genomic_DNA"/>
</dbReference>
<keyword evidence="2 4" id="KW-0238">DNA-binding</keyword>
<dbReference type="AlphaFoldDB" id="A0A5A7SG04"/>
<dbReference type="PRINTS" id="PR00455">
    <property type="entry name" value="HTHTETR"/>
</dbReference>
<dbReference type="RefSeq" id="WP_149429909.1">
    <property type="nucleotide sequence ID" value="NZ_VLNY01000003.1"/>
</dbReference>
<evidence type="ECO:0000256" key="2">
    <source>
        <dbReference type="ARBA" id="ARBA00023125"/>
    </source>
</evidence>
<reference evidence="7 8" key="1">
    <citation type="submission" date="2019-07" db="EMBL/GenBank/DDBJ databases">
        <title>Rhodococcus cavernicolus sp. nov., isolated from a cave.</title>
        <authorList>
            <person name="Lee S.D."/>
        </authorList>
    </citation>
    <scope>NUCLEOTIDE SEQUENCE [LARGE SCALE GENOMIC DNA]</scope>
    <source>
        <strain evidence="7 8">C1-24</strain>
    </source>
</reference>
<dbReference type="Gene3D" id="1.10.357.10">
    <property type="entry name" value="Tetracycline Repressor, domain 2"/>
    <property type="match status" value="1"/>
</dbReference>
<organism evidence="7 8">
    <name type="scientific">Antrihabitans cavernicola</name>
    <dbReference type="NCBI Taxonomy" id="2495913"/>
    <lineage>
        <taxon>Bacteria</taxon>
        <taxon>Bacillati</taxon>
        <taxon>Actinomycetota</taxon>
        <taxon>Actinomycetes</taxon>
        <taxon>Mycobacteriales</taxon>
        <taxon>Nocardiaceae</taxon>
        <taxon>Antrihabitans</taxon>
    </lineage>
</organism>
<evidence type="ECO:0000256" key="3">
    <source>
        <dbReference type="ARBA" id="ARBA00023163"/>
    </source>
</evidence>
<feature type="domain" description="HTH tetR-type" evidence="6">
    <location>
        <begin position="27"/>
        <end position="87"/>
    </location>
</feature>
<name>A0A5A7SG04_9NOCA</name>
<dbReference type="PROSITE" id="PS50977">
    <property type="entry name" value="HTH_TETR_2"/>
    <property type="match status" value="1"/>
</dbReference>
<dbReference type="GO" id="GO:0003700">
    <property type="term" value="F:DNA-binding transcription factor activity"/>
    <property type="evidence" value="ECO:0007669"/>
    <property type="project" value="TreeGrafter"/>
</dbReference>
<comment type="caution">
    <text evidence="7">The sequence shown here is derived from an EMBL/GenBank/DDBJ whole genome shotgun (WGS) entry which is preliminary data.</text>
</comment>
<dbReference type="Proteomes" id="UP000322244">
    <property type="component" value="Unassembled WGS sequence"/>
</dbReference>
<gene>
    <name evidence="7" type="ORF">FOY51_09215</name>
</gene>
<feature type="region of interest" description="Disordered" evidence="5">
    <location>
        <begin position="1"/>
        <end position="20"/>
    </location>
</feature>
<keyword evidence="8" id="KW-1185">Reference proteome</keyword>
<dbReference type="Pfam" id="PF00440">
    <property type="entry name" value="TetR_N"/>
    <property type="match status" value="1"/>
</dbReference>
<feature type="DNA-binding region" description="H-T-H motif" evidence="4">
    <location>
        <begin position="50"/>
        <end position="69"/>
    </location>
</feature>
<accession>A0A5A7SG04</accession>
<evidence type="ECO:0000259" key="6">
    <source>
        <dbReference type="PROSITE" id="PS50977"/>
    </source>
</evidence>
<dbReference type="SUPFAM" id="SSF46689">
    <property type="entry name" value="Homeodomain-like"/>
    <property type="match status" value="1"/>
</dbReference>
<evidence type="ECO:0000256" key="1">
    <source>
        <dbReference type="ARBA" id="ARBA00023015"/>
    </source>
</evidence>
<dbReference type="InterPro" id="IPR009057">
    <property type="entry name" value="Homeodomain-like_sf"/>
</dbReference>
<evidence type="ECO:0000313" key="7">
    <source>
        <dbReference type="EMBL" id="KAA0023563.1"/>
    </source>
</evidence>
<dbReference type="OrthoDB" id="3635456at2"/>
<dbReference type="InterPro" id="IPR001647">
    <property type="entry name" value="HTH_TetR"/>
</dbReference>
<proteinExistence type="predicted"/>
<dbReference type="GO" id="GO:0000976">
    <property type="term" value="F:transcription cis-regulatory region binding"/>
    <property type="evidence" value="ECO:0007669"/>
    <property type="project" value="TreeGrafter"/>
</dbReference>
<protein>
    <submittedName>
        <fullName evidence="7">Helix-turn-helix transcriptional regulator</fullName>
    </submittedName>
</protein>
<evidence type="ECO:0000256" key="4">
    <source>
        <dbReference type="PROSITE-ProRule" id="PRU00335"/>
    </source>
</evidence>
<dbReference type="PANTHER" id="PTHR30055">
    <property type="entry name" value="HTH-TYPE TRANSCRIPTIONAL REGULATOR RUTR"/>
    <property type="match status" value="1"/>
</dbReference>
<keyword evidence="1" id="KW-0805">Transcription regulation</keyword>
<sequence>MTSDSEGYTDRESVATQASTLRERKRRALRRRLSDTATAMFLERGFDNVRVSDVATACDVSTKTVWNHFATKESLLFDRGEALAETLRLAAQQRGDVIASVVAQIHVEVEQLDRTELARFAYDGDSLRMVHAFTELVQSHPALRAATAERVEALTSLGAKAVAAQWNSNEDAPQARIAGSALITLWQVHLTALLRLSDTDAPRDEVRSSVLQDVNAAETVVRRVIGVLEPR</sequence>
<evidence type="ECO:0000313" key="8">
    <source>
        <dbReference type="Proteomes" id="UP000322244"/>
    </source>
</evidence>
<dbReference type="InterPro" id="IPR050109">
    <property type="entry name" value="HTH-type_TetR-like_transc_reg"/>
</dbReference>
<keyword evidence="3" id="KW-0804">Transcription</keyword>